<dbReference type="GeneID" id="98670897"/>
<sequence length="158" mass="17926">MTPLKNPELGPINFELTVAVDPDHAFEAFTAEFGQWWPTDSHSLSKKDCIAVDMHPGLGGAIVERARGRENISWGHVEIWQPGEHLAFTWHPGWNAGDYTRVAVSFDMNDFGRCVIRLEHKDWHNVGDIAPALRKGYVAGWEYAFGECFAKYLREKRG</sequence>
<dbReference type="Proteomes" id="UP000233332">
    <property type="component" value="Unassembled WGS sequence"/>
</dbReference>
<comment type="similarity">
    <text evidence="1">Belongs to the AHA1 family.</text>
</comment>
<dbReference type="InterPro" id="IPR013538">
    <property type="entry name" value="ASHA1/2-like_C"/>
</dbReference>
<gene>
    <name evidence="3" type="ORF">COO92_15040</name>
</gene>
<protein>
    <recommendedName>
        <fullName evidence="2">Activator of Hsp90 ATPase homologue 1/2-like C-terminal domain-containing protein</fullName>
    </recommendedName>
</protein>
<dbReference type="Gene3D" id="3.30.530.20">
    <property type="match status" value="1"/>
</dbReference>
<dbReference type="RefSeq" id="WP_022734182.1">
    <property type="nucleotide sequence ID" value="NZ_NXGX01000006.1"/>
</dbReference>
<dbReference type="Pfam" id="PF08327">
    <property type="entry name" value="AHSA1"/>
    <property type="match status" value="1"/>
</dbReference>
<evidence type="ECO:0000259" key="2">
    <source>
        <dbReference type="Pfam" id="PF08327"/>
    </source>
</evidence>
<evidence type="ECO:0000313" key="3">
    <source>
        <dbReference type="EMBL" id="PKR57273.1"/>
    </source>
</evidence>
<dbReference type="EMBL" id="NXGX01000006">
    <property type="protein sequence ID" value="PKR57273.1"/>
    <property type="molecule type" value="Genomic_DNA"/>
</dbReference>
<dbReference type="AlphaFoldDB" id="A0A2N3L375"/>
<comment type="caution">
    <text evidence="3">The sequence shown here is derived from an EMBL/GenBank/DDBJ whole genome shotgun (WGS) entry which is preliminary data.</text>
</comment>
<organism evidence="3 4">
    <name type="scientific">Thalassospira lohafexi</name>
    <dbReference type="NCBI Taxonomy" id="744227"/>
    <lineage>
        <taxon>Bacteria</taxon>
        <taxon>Pseudomonadati</taxon>
        <taxon>Pseudomonadota</taxon>
        <taxon>Alphaproteobacteria</taxon>
        <taxon>Rhodospirillales</taxon>
        <taxon>Thalassospiraceae</taxon>
        <taxon>Thalassospira</taxon>
    </lineage>
</organism>
<feature type="domain" description="Activator of Hsp90 ATPase homologue 1/2-like C-terminal" evidence="2">
    <location>
        <begin position="20"/>
        <end position="153"/>
    </location>
</feature>
<dbReference type="SUPFAM" id="SSF55961">
    <property type="entry name" value="Bet v1-like"/>
    <property type="match status" value="1"/>
</dbReference>
<name>A0A2N3L375_9PROT</name>
<accession>A0A2N3L375</accession>
<reference evidence="3 4" key="1">
    <citation type="submission" date="2017-09" db="EMBL/GenBank/DDBJ databases">
        <title>Biodiversity and function of Thalassospira species in the particle-attached aromatic-hydrocarbon-degrading consortia from the surface seawater of the China South Sea.</title>
        <authorList>
            <person name="Dong C."/>
            <person name="Lai Q."/>
            <person name="Shao Z."/>
        </authorList>
    </citation>
    <scope>NUCLEOTIDE SEQUENCE [LARGE SCALE GENOMIC DNA]</scope>
    <source>
        <strain evidence="3 4">139Z-12</strain>
    </source>
</reference>
<evidence type="ECO:0000256" key="1">
    <source>
        <dbReference type="ARBA" id="ARBA00006817"/>
    </source>
</evidence>
<keyword evidence="4" id="KW-1185">Reference proteome</keyword>
<dbReference type="InterPro" id="IPR023393">
    <property type="entry name" value="START-like_dom_sf"/>
</dbReference>
<evidence type="ECO:0000313" key="4">
    <source>
        <dbReference type="Proteomes" id="UP000233332"/>
    </source>
</evidence>
<proteinExistence type="inferred from homology"/>